<feature type="compositionally biased region" description="Low complexity" evidence="1">
    <location>
        <begin position="474"/>
        <end position="504"/>
    </location>
</feature>
<feature type="compositionally biased region" description="Polar residues" evidence="1">
    <location>
        <begin position="409"/>
        <end position="419"/>
    </location>
</feature>
<feature type="region of interest" description="Disordered" evidence="1">
    <location>
        <begin position="175"/>
        <end position="213"/>
    </location>
</feature>
<reference evidence="3 4" key="1">
    <citation type="submission" date="2024-08" db="EMBL/GenBank/DDBJ databases">
        <authorList>
            <person name="Will J Nash"/>
            <person name="Angela Man"/>
            <person name="Seanna McTaggart"/>
            <person name="Kendall Baker"/>
            <person name="Tom Barker"/>
            <person name="Leah Catchpole"/>
            <person name="Alex Durrant"/>
            <person name="Karim Gharbi"/>
            <person name="Naomi Irish"/>
            <person name="Gemy Kaithakottil"/>
            <person name="Debby Ku"/>
            <person name="Aaliyah Providence"/>
            <person name="Felix Shaw"/>
            <person name="David Swarbreck"/>
            <person name="Chris Watkins"/>
            <person name="Ann M. McCartney"/>
            <person name="Giulio Formenti"/>
            <person name="Alice Mouton"/>
            <person name="Noel Vella"/>
            <person name="Bjorn M von Reumont"/>
            <person name="Adriana Vella"/>
            <person name="Wilfried Haerty"/>
        </authorList>
    </citation>
    <scope>NUCLEOTIDE SEQUENCE [LARGE SCALE GENOMIC DNA]</scope>
</reference>
<protein>
    <submittedName>
        <fullName evidence="3">Uncharacterized protein</fullName>
    </submittedName>
</protein>
<organism evidence="3 4">
    <name type="scientific">Xylocopa violacea</name>
    <name type="common">Violet carpenter bee</name>
    <name type="synonym">Apis violacea</name>
    <dbReference type="NCBI Taxonomy" id="135666"/>
    <lineage>
        <taxon>Eukaryota</taxon>
        <taxon>Metazoa</taxon>
        <taxon>Ecdysozoa</taxon>
        <taxon>Arthropoda</taxon>
        <taxon>Hexapoda</taxon>
        <taxon>Insecta</taxon>
        <taxon>Pterygota</taxon>
        <taxon>Neoptera</taxon>
        <taxon>Endopterygota</taxon>
        <taxon>Hymenoptera</taxon>
        <taxon>Apocrita</taxon>
        <taxon>Aculeata</taxon>
        <taxon>Apoidea</taxon>
        <taxon>Anthophila</taxon>
        <taxon>Apidae</taxon>
        <taxon>Xylocopa</taxon>
        <taxon>Xylocopa</taxon>
    </lineage>
</organism>
<dbReference type="EMBL" id="CAXAJV020001290">
    <property type="protein sequence ID" value="CAL7939859.1"/>
    <property type="molecule type" value="Genomic_DNA"/>
</dbReference>
<feature type="region of interest" description="Disordered" evidence="1">
    <location>
        <begin position="27"/>
        <end position="114"/>
    </location>
</feature>
<feature type="signal peptide" evidence="2">
    <location>
        <begin position="1"/>
        <end position="24"/>
    </location>
</feature>
<evidence type="ECO:0000256" key="2">
    <source>
        <dbReference type="SAM" id="SignalP"/>
    </source>
</evidence>
<evidence type="ECO:0000256" key="1">
    <source>
        <dbReference type="SAM" id="MobiDB-lite"/>
    </source>
</evidence>
<sequence>MRILVIQIATTLLIIALCSSNASGKAVPEEAHDARENETTTGTTNATDTTDTTDTTVRSDVADDLDAKTDEAKEKEQPDDELPILPPIILLDFGNNTDDENSTAEEKSKRTVNGGLGYGFDQNVLHPRKYSYYFPAGKSGTTVSIEESISPFLPKTIVERVHPSSQRVHIGAHQNPFSSSYSQANHRPQSQPSLQSLNLQQSAESQTVFGLRTKPQKASAGSSFVSYQNFPTTQNPPVSSFAIQNSGYRNNDVRGTTQSPLALGNTGTVGYVTSTTANLANSRTGSFNYPTSVPFSGNENAQLYTDQRQNVRSNVNPHGFAPVPQTAQPSSPLSYNPHFQNGQSQYSNGPRYTVENGVSYENKVFWKYPDGRVSDVPPRTYVETTYPEYPLPQQPAKSQGLHSIYETSTTENGILSQGPVQFPAVSDETGREPNPFVSADSLSSSLPQQQVYRLGYQNLVTQRQNVNFAQQRKPAGSQPASYSPPASISSASSSGGTRSGSSAPKTVYESRHQHTLPRYMVNSPNPEYTSSYTTESTINSTTPISQLFDSSTEDPFGVKTSSYSSKVESYLDTLLSNDNGSKKQSLASNDLNSYSNLQYSDLLNYNPSISEYVRNPSSILNVRPTFVQAGNSLIPVIILRVDGASPIQTKPTQNINLKALLQEYLIQYAKSIQELAQPSSYNLGSEPLSKGSTSGSNRSPVLDLIRLTQDDARQSPSYNSNSYVGKSSYETSNLEHANDFVSSDYVHRSSGRQKVKSVEILDDPRYTSYKG</sequence>
<feature type="compositionally biased region" description="Low complexity" evidence="1">
    <location>
        <begin position="525"/>
        <end position="536"/>
    </location>
</feature>
<feature type="compositionally biased region" description="Basic and acidic residues" evidence="1">
    <location>
        <begin position="65"/>
        <end position="76"/>
    </location>
</feature>
<keyword evidence="2" id="KW-0732">Signal</keyword>
<feature type="compositionally biased region" description="Polar residues" evidence="1">
    <location>
        <begin position="175"/>
        <end position="188"/>
    </location>
</feature>
<proteinExistence type="predicted"/>
<name>A0ABP1NFS7_XYLVO</name>
<feature type="chain" id="PRO_5046263736" evidence="2">
    <location>
        <begin position="25"/>
        <end position="771"/>
    </location>
</feature>
<comment type="caution">
    <text evidence="3">The sequence shown here is derived from an EMBL/GenBank/DDBJ whole genome shotgun (WGS) entry which is preliminary data.</text>
</comment>
<feature type="region of interest" description="Disordered" evidence="1">
    <location>
        <begin position="745"/>
        <end position="771"/>
    </location>
</feature>
<evidence type="ECO:0000313" key="3">
    <source>
        <dbReference type="EMBL" id="CAL7939859.1"/>
    </source>
</evidence>
<feature type="region of interest" description="Disordered" evidence="1">
    <location>
        <begin position="469"/>
        <end position="536"/>
    </location>
</feature>
<feature type="region of interest" description="Disordered" evidence="1">
    <location>
        <begin position="409"/>
        <end position="444"/>
    </location>
</feature>
<dbReference type="Proteomes" id="UP001642520">
    <property type="component" value="Unassembled WGS sequence"/>
</dbReference>
<evidence type="ECO:0000313" key="4">
    <source>
        <dbReference type="Proteomes" id="UP001642520"/>
    </source>
</evidence>
<feature type="compositionally biased region" description="Basic and acidic residues" evidence="1">
    <location>
        <begin position="27"/>
        <end position="38"/>
    </location>
</feature>
<feature type="compositionally biased region" description="Low complexity" evidence="1">
    <location>
        <begin position="189"/>
        <end position="206"/>
    </location>
</feature>
<feature type="compositionally biased region" description="Basic and acidic residues" evidence="1">
    <location>
        <begin position="756"/>
        <end position="765"/>
    </location>
</feature>
<keyword evidence="4" id="KW-1185">Reference proteome</keyword>
<feature type="region of interest" description="Disordered" evidence="1">
    <location>
        <begin position="326"/>
        <end position="347"/>
    </location>
</feature>
<feature type="compositionally biased region" description="Low complexity" evidence="1">
    <location>
        <begin position="39"/>
        <end position="56"/>
    </location>
</feature>
<gene>
    <name evidence="3" type="ORF">XYLVIOL_LOCUS4166</name>
</gene>
<accession>A0ABP1NFS7</accession>